<feature type="compositionally biased region" description="Basic and acidic residues" evidence="1">
    <location>
        <begin position="44"/>
        <end position="61"/>
    </location>
</feature>
<sequence length="198" mass="22651">MDQTPHVMRRERVGSGAKPATNRRDRQPRQEKRKLAGTTDNYEAGEHGEIHPTDLKRDFKAPDRDAFRRSDLEVASGYEEQTYSPLDAITKTPPAGQPLLKTSLDRAMAARQPRYHNLSPKEQEKQMEWAQHQTTISENCPGNYPRIRYRSESQEKLKGLICLAHVHLMTDALLAEETGGMMMRGQNYSSAGKKFNKW</sequence>
<dbReference type="OrthoDB" id="3505129at2759"/>
<organism evidence="2 3">
    <name type="scientific">Phialocephala subalpina</name>
    <dbReference type="NCBI Taxonomy" id="576137"/>
    <lineage>
        <taxon>Eukaryota</taxon>
        <taxon>Fungi</taxon>
        <taxon>Dikarya</taxon>
        <taxon>Ascomycota</taxon>
        <taxon>Pezizomycotina</taxon>
        <taxon>Leotiomycetes</taxon>
        <taxon>Helotiales</taxon>
        <taxon>Mollisiaceae</taxon>
        <taxon>Phialocephala</taxon>
        <taxon>Phialocephala fortinii species complex</taxon>
    </lineage>
</organism>
<dbReference type="AlphaFoldDB" id="A0A1L7WGT9"/>
<protein>
    <submittedName>
        <fullName evidence="2">Uncharacterized protein</fullName>
    </submittedName>
</protein>
<proteinExistence type="predicted"/>
<feature type="compositionally biased region" description="Basic and acidic residues" evidence="1">
    <location>
        <begin position="22"/>
        <end position="34"/>
    </location>
</feature>
<gene>
    <name evidence="2" type="ORF">PAC_01830</name>
</gene>
<evidence type="ECO:0000313" key="2">
    <source>
        <dbReference type="EMBL" id="CZR51953.1"/>
    </source>
</evidence>
<dbReference type="EMBL" id="FJOG01000002">
    <property type="protein sequence ID" value="CZR51953.1"/>
    <property type="molecule type" value="Genomic_DNA"/>
</dbReference>
<evidence type="ECO:0000313" key="3">
    <source>
        <dbReference type="Proteomes" id="UP000184330"/>
    </source>
</evidence>
<keyword evidence="3" id="KW-1185">Reference proteome</keyword>
<accession>A0A1L7WGT9</accession>
<evidence type="ECO:0000256" key="1">
    <source>
        <dbReference type="SAM" id="MobiDB-lite"/>
    </source>
</evidence>
<reference evidence="2 3" key="1">
    <citation type="submission" date="2016-03" db="EMBL/GenBank/DDBJ databases">
        <authorList>
            <person name="Ploux O."/>
        </authorList>
    </citation>
    <scope>NUCLEOTIDE SEQUENCE [LARGE SCALE GENOMIC DNA]</scope>
    <source>
        <strain evidence="2 3">UAMH 11012</strain>
    </source>
</reference>
<name>A0A1L7WGT9_9HELO</name>
<feature type="region of interest" description="Disordered" evidence="1">
    <location>
        <begin position="1"/>
        <end position="61"/>
    </location>
</feature>
<dbReference type="Proteomes" id="UP000184330">
    <property type="component" value="Unassembled WGS sequence"/>
</dbReference>